<name>A0A1B8NYB4_HALEL</name>
<accession>A0A1B8NYB4</accession>
<dbReference type="Proteomes" id="UP000092504">
    <property type="component" value="Unassembled WGS sequence"/>
</dbReference>
<gene>
    <name evidence="1" type="ORF">A8U91_04047</name>
</gene>
<evidence type="ECO:0000313" key="1">
    <source>
        <dbReference type="EMBL" id="OBX34984.1"/>
    </source>
</evidence>
<proteinExistence type="predicted"/>
<protein>
    <submittedName>
        <fullName evidence="1">Uncharacterized protein</fullName>
    </submittedName>
</protein>
<comment type="caution">
    <text evidence="1">The sequence shown here is derived from an EMBL/GenBank/DDBJ whole genome shotgun (WGS) entry which is preliminary data.</text>
</comment>
<organism evidence="1 2">
    <name type="scientific">Halomonas elongata</name>
    <dbReference type="NCBI Taxonomy" id="2746"/>
    <lineage>
        <taxon>Bacteria</taxon>
        <taxon>Pseudomonadati</taxon>
        <taxon>Pseudomonadota</taxon>
        <taxon>Gammaproteobacteria</taxon>
        <taxon>Oceanospirillales</taxon>
        <taxon>Halomonadaceae</taxon>
        <taxon>Halomonas</taxon>
    </lineage>
</organism>
<dbReference type="AlphaFoldDB" id="A0A1B8NYB4"/>
<reference evidence="1 2" key="1">
    <citation type="submission" date="2016-06" db="EMBL/GenBank/DDBJ databases">
        <title>Genome sequence of halotolerant plant growth promoting strain of Halomonas elongata HEK1 isolated from salterns of Rann of Kutch, Gujarat, India.</title>
        <authorList>
            <person name="Gaba S."/>
            <person name="Singh R.N."/>
            <person name="Abrol S."/>
            <person name="Kaushik R."/>
            <person name="Saxena A.K."/>
        </authorList>
    </citation>
    <scope>NUCLEOTIDE SEQUENCE [LARGE SCALE GENOMIC DNA]</scope>
    <source>
        <strain evidence="1 2">HEK1</strain>
    </source>
</reference>
<dbReference type="EMBL" id="MAJD01000002">
    <property type="protein sequence ID" value="OBX34984.1"/>
    <property type="molecule type" value="Genomic_DNA"/>
</dbReference>
<evidence type="ECO:0000313" key="2">
    <source>
        <dbReference type="Proteomes" id="UP000092504"/>
    </source>
</evidence>
<sequence>MDTSIYDAMRHADLVVGHHQSDLYVRDTRLARKLLEAFRVRGVTFTVIPFVSETGEGPCLEIPYAYAPFWERRGKTS</sequence>